<gene>
    <name evidence="2" type="ORF">Ldro_2996</name>
</gene>
<evidence type="ECO:0000313" key="3">
    <source>
        <dbReference type="Proteomes" id="UP000054736"/>
    </source>
</evidence>
<keyword evidence="1" id="KW-0732">Signal</keyword>
<dbReference type="PATRIC" id="fig|1212489.4.peg.3167"/>
<reference evidence="2 3" key="1">
    <citation type="submission" date="2015-11" db="EMBL/GenBank/DDBJ databases">
        <title>Genomic analysis of 38 Legionella species identifies large and diverse effector repertoires.</title>
        <authorList>
            <person name="Burstein D."/>
            <person name="Amaro F."/>
            <person name="Zusman T."/>
            <person name="Lifshitz Z."/>
            <person name="Cohen O."/>
            <person name="Gilbert J.A."/>
            <person name="Pupko T."/>
            <person name="Shuman H.A."/>
            <person name="Segal G."/>
        </authorList>
    </citation>
    <scope>NUCLEOTIDE SEQUENCE [LARGE SCALE GENOMIC DNA]</scope>
    <source>
        <strain evidence="2 3">ATCC 700990</strain>
    </source>
</reference>
<dbReference type="AlphaFoldDB" id="A0A0W0SME1"/>
<dbReference type="Pfam" id="PF06986">
    <property type="entry name" value="F_T4SS_TraN"/>
    <property type="match status" value="1"/>
</dbReference>
<evidence type="ECO:0000313" key="2">
    <source>
        <dbReference type="EMBL" id="KTC84393.1"/>
    </source>
</evidence>
<evidence type="ECO:0000256" key="1">
    <source>
        <dbReference type="SAM" id="SignalP"/>
    </source>
</evidence>
<comment type="caution">
    <text evidence="2">The sequence shown here is derived from an EMBL/GenBank/DDBJ whole genome shotgun (WGS) entry which is preliminary data.</text>
</comment>
<proteinExistence type="predicted"/>
<keyword evidence="3" id="KW-1185">Reference proteome</keyword>
<accession>A0A0W0SME1</accession>
<protein>
    <submittedName>
        <fullName evidence="2">Conjugative transfer protein TraN</fullName>
    </submittedName>
</protein>
<feature type="signal peptide" evidence="1">
    <location>
        <begin position="1"/>
        <end position="17"/>
    </location>
</feature>
<dbReference type="EMBL" id="LNXY01000032">
    <property type="protein sequence ID" value="KTC84393.1"/>
    <property type="molecule type" value="Genomic_DNA"/>
</dbReference>
<dbReference type="STRING" id="1212489.Ldro_2996"/>
<dbReference type="RefSeq" id="WP_058497267.1">
    <property type="nucleotide sequence ID" value="NZ_LNXY01000032.1"/>
</dbReference>
<dbReference type="InterPro" id="IPR014121">
    <property type="entry name" value="TraN_Ftype"/>
</dbReference>
<organism evidence="2 3">
    <name type="scientific">Legionella drozanskii LLAP-1</name>
    <dbReference type="NCBI Taxonomy" id="1212489"/>
    <lineage>
        <taxon>Bacteria</taxon>
        <taxon>Pseudomonadati</taxon>
        <taxon>Pseudomonadota</taxon>
        <taxon>Gammaproteobacteria</taxon>
        <taxon>Legionellales</taxon>
        <taxon>Legionellaceae</taxon>
        <taxon>Legionella</taxon>
    </lineage>
</organism>
<sequence>MKRVLLAGLIFAPLVMADEYNEGRVFALNAQSGVLSSISQLPPENYLNDYTNNPLESGFNPSQLKATGQNAVATNETAQHILKDKLEREKERVVIDLNSQEMRNAGQAIESADETIKHSTIPCKDGNCLPTPDETGADFGEGISRLGVLAGSANEVSTQQIGSQNLSLFKGFNNQCRIAAMHVGNCCGGNARFLNCREEEKELGRAKNEGRALFIGKYCAHKKLKLCTEYKESWCVFPSKLAMIIQIQGRYWQLQIPFGWAKRSTNAANCRGISPEELELIQFDRLDLTSLTKEFESKAVFKDPLQLDASSAQKIEQMDREGRFHDEN</sequence>
<name>A0A0W0SME1_9GAMM</name>
<feature type="chain" id="PRO_5006912168" evidence="1">
    <location>
        <begin position="18"/>
        <end position="328"/>
    </location>
</feature>
<dbReference type="Proteomes" id="UP000054736">
    <property type="component" value="Unassembled WGS sequence"/>
</dbReference>